<sequence length="104" mass="11510">ETAALKGNKQDKGCKIIHCTQEIKARGIVDPRGGCKGLNTFITGSVDNIRFICSVAGTPYYGYRISYASFPIVDCYLYNTVGRYNRRIIIGCRNGLPVHFEGSQ</sequence>
<dbReference type="Pfam" id="PF00074">
    <property type="entry name" value="RnaseA"/>
    <property type="match status" value="1"/>
</dbReference>
<evidence type="ECO:0000259" key="1">
    <source>
        <dbReference type="SMART" id="SM00092"/>
    </source>
</evidence>
<dbReference type="PROSITE" id="PS00127">
    <property type="entry name" value="RNASE_PANCREATIC"/>
    <property type="match status" value="1"/>
</dbReference>
<keyword evidence="3" id="KW-1185">Reference proteome</keyword>
<dbReference type="SUPFAM" id="SSF54076">
    <property type="entry name" value="RNase A-like"/>
    <property type="match status" value="1"/>
</dbReference>
<dbReference type="GeneTree" id="ENSGT01100000263801"/>
<accession>A0A8C9ZKT6</accession>
<organism evidence="2 3">
    <name type="scientific">Sander lucioperca</name>
    <name type="common">Pike-perch</name>
    <name type="synonym">Perca lucioperca</name>
    <dbReference type="NCBI Taxonomy" id="283035"/>
    <lineage>
        <taxon>Eukaryota</taxon>
        <taxon>Metazoa</taxon>
        <taxon>Chordata</taxon>
        <taxon>Craniata</taxon>
        <taxon>Vertebrata</taxon>
        <taxon>Euteleostomi</taxon>
        <taxon>Actinopterygii</taxon>
        <taxon>Neopterygii</taxon>
        <taxon>Teleostei</taxon>
        <taxon>Neoteleostei</taxon>
        <taxon>Acanthomorphata</taxon>
        <taxon>Eupercaria</taxon>
        <taxon>Perciformes</taxon>
        <taxon>Percoidei</taxon>
        <taxon>Percidae</taxon>
        <taxon>Luciopercinae</taxon>
        <taxon>Sander</taxon>
    </lineage>
</organism>
<reference evidence="2" key="1">
    <citation type="submission" date="2025-08" db="UniProtKB">
        <authorList>
            <consortium name="Ensembl"/>
        </authorList>
    </citation>
    <scope>IDENTIFICATION</scope>
</reference>
<dbReference type="InterPro" id="IPR023411">
    <property type="entry name" value="RNaseA_AS"/>
</dbReference>
<dbReference type="InterPro" id="IPR023412">
    <property type="entry name" value="RNaseA_domain"/>
</dbReference>
<proteinExistence type="predicted"/>
<dbReference type="Proteomes" id="UP000694568">
    <property type="component" value="Unplaced"/>
</dbReference>
<reference evidence="2" key="2">
    <citation type="submission" date="2025-09" db="UniProtKB">
        <authorList>
            <consortium name="Ensembl"/>
        </authorList>
    </citation>
    <scope>IDENTIFICATION</scope>
</reference>
<evidence type="ECO:0000313" key="2">
    <source>
        <dbReference type="Ensembl" id="ENSSLUP00000042072.1"/>
    </source>
</evidence>
<dbReference type="Gene3D" id="3.10.130.10">
    <property type="entry name" value="Ribonuclease A-like domain"/>
    <property type="match status" value="1"/>
</dbReference>
<dbReference type="AlphaFoldDB" id="A0A8C9ZKT6"/>
<evidence type="ECO:0000313" key="3">
    <source>
        <dbReference type="Proteomes" id="UP000694568"/>
    </source>
</evidence>
<protein>
    <recommendedName>
        <fullName evidence="1">Ribonuclease A-domain domain-containing protein</fullName>
    </recommendedName>
</protein>
<dbReference type="Ensembl" id="ENSSLUT00000043399.1">
    <property type="protein sequence ID" value="ENSSLUP00000042072.1"/>
    <property type="gene ID" value="ENSSLUG00000018649.1"/>
</dbReference>
<feature type="domain" description="Ribonuclease A-domain" evidence="1">
    <location>
        <begin position="1"/>
        <end position="104"/>
    </location>
</feature>
<dbReference type="SMART" id="SM00092">
    <property type="entry name" value="RNAse_Pc"/>
    <property type="match status" value="1"/>
</dbReference>
<dbReference type="InterPro" id="IPR036816">
    <property type="entry name" value="RNaseA-like_dom_sf"/>
</dbReference>
<name>A0A8C9ZKT6_SANLU</name>